<sequence>MEFQPVETHSKQEHFLEEEMKASLTSINKQHIP</sequence>
<evidence type="ECO:0000313" key="3">
    <source>
        <dbReference type="Proteomes" id="UP000316993"/>
    </source>
</evidence>
<proteinExistence type="predicted"/>
<gene>
    <name evidence="2" type="ORF">BDD18_4216</name>
</gene>
<feature type="compositionally biased region" description="Basic and acidic residues" evidence="1">
    <location>
        <begin position="8"/>
        <end position="21"/>
    </location>
</feature>
<evidence type="ECO:0000313" key="2">
    <source>
        <dbReference type="EMBL" id="TQM98339.1"/>
    </source>
</evidence>
<organism evidence="2 3">
    <name type="scientific">Acidovorax temperans</name>
    <dbReference type="NCBI Taxonomy" id="80878"/>
    <lineage>
        <taxon>Bacteria</taxon>
        <taxon>Pseudomonadati</taxon>
        <taxon>Pseudomonadota</taxon>
        <taxon>Betaproteobacteria</taxon>
        <taxon>Burkholderiales</taxon>
        <taxon>Comamonadaceae</taxon>
        <taxon>Acidovorax</taxon>
    </lineage>
</organism>
<accession>A0A543KTG2</accession>
<comment type="caution">
    <text evidence="2">The sequence shown here is derived from an EMBL/GenBank/DDBJ whole genome shotgun (WGS) entry which is preliminary data.</text>
</comment>
<dbReference type="EMBL" id="VFPV01000005">
    <property type="protein sequence ID" value="TQM98339.1"/>
    <property type="molecule type" value="Genomic_DNA"/>
</dbReference>
<evidence type="ECO:0000256" key="1">
    <source>
        <dbReference type="SAM" id="MobiDB-lite"/>
    </source>
</evidence>
<dbReference type="Proteomes" id="UP000316993">
    <property type="component" value="Unassembled WGS sequence"/>
</dbReference>
<reference evidence="2 3" key="1">
    <citation type="submission" date="2019-06" db="EMBL/GenBank/DDBJ databases">
        <title>Genomic Encyclopedia of Archaeal and Bacterial Type Strains, Phase II (KMG-II): from individual species to whole genera.</title>
        <authorList>
            <person name="Goeker M."/>
        </authorList>
    </citation>
    <scope>NUCLEOTIDE SEQUENCE [LARGE SCALE GENOMIC DNA]</scope>
    <source>
        <strain evidence="2 3">DSM 7270</strain>
    </source>
</reference>
<protein>
    <submittedName>
        <fullName evidence="2">Uncharacterized protein</fullName>
    </submittedName>
</protein>
<feature type="region of interest" description="Disordered" evidence="1">
    <location>
        <begin position="1"/>
        <end position="33"/>
    </location>
</feature>
<dbReference type="AlphaFoldDB" id="A0A543KTG2"/>
<feature type="compositionally biased region" description="Polar residues" evidence="1">
    <location>
        <begin position="23"/>
        <end position="33"/>
    </location>
</feature>
<name>A0A543KTG2_9BURK</name>